<gene>
    <name evidence="2" type="ORF">METZ01_LOCUS372425</name>
</gene>
<feature type="compositionally biased region" description="Basic and acidic residues" evidence="1">
    <location>
        <begin position="112"/>
        <end position="128"/>
    </location>
</feature>
<accession>A0A382TDU0</accession>
<evidence type="ECO:0000256" key="1">
    <source>
        <dbReference type="SAM" id="MobiDB-lite"/>
    </source>
</evidence>
<name>A0A382TDU0_9ZZZZ</name>
<feature type="non-terminal residue" evidence="2">
    <location>
        <position position="236"/>
    </location>
</feature>
<dbReference type="EMBL" id="UINC01135431">
    <property type="protein sequence ID" value="SVD19571.1"/>
    <property type="molecule type" value="Genomic_DNA"/>
</dbReference>
<reference evidence="2" key="1">
    <citation type="submission" date="2018-05" db="EMBL/GenBank/DDBJ databases">
        <authorList>
            <person name="Lanie J.A."/>
            <person name="Ng W.-L."/>
            <person name="Kazmierczak K.M."/>
            <person name="Andrzejewski T.M."/>
            <person name="Davidsen T.M."/>
            <person name="Wayne K.J."/>
            <person name="Tettelin H."/>
            <person name="Glass J.I."/>
            <person name="Rusch D."/>
            <person name="Podicherti R."/>
            <person name="Tsui H.-C.T."/>
            <person name="Winkler M.E."/>
        </authorList>
    </citation>
    <scope>NUCLEOTIDE SEQUENCE</scope>
</reference>
<evidence type="ECO:0000313" key="2">
    <source>
        <dbReference type="EMBL" id="SVD19571.1"/>
    </source>
</evidence>
<proteinExistence type="predicted"/>
<sequence>MGAEAFHQAFDQAGRERIERIARVPDVAMRRALFGEELAQLGDLAALWSIDVLVREVLEGSTEAQGVYDGLYQPELAGELLGEQRLIRLKDLAMEQAAHGAHHWLSSTDAAGAKREEKVDRPPDERPLGVRRADARKARATELEKLLSDPDPKVIEHLLDSPQITETFVLKLASKRPVRSDALVVITRHPRWFSRYGIKRALLLNPYLPSPHAHNLMLYLGPKDLDAFSKEPTVAG</sequence>
<feature type="region of interest" description="Disordered" evidence="1">
    <location>
        <begin position="105"/>
        <end position="128"/>
    </location>
</feature>
<organism evidence="2">
    <name type="scientific">marine metagenome</name>
    <dbReference type="NCBI Taxonomy" id="408172"/>
    <lineage>
        <taxon>unclassified sequences</taxon>
        <taxon>metagenomes</taxon>
        <taxon>ecological metagenomes</taxon>
    </lineage>
</organism>
<dbReference type="AlphaFoldDB" id="A0A382TDU0"/>
<protein>
    <submittedName>
        <fullName evidence="2">Uncharacterized protein</fullName>
    </submittedName>
</protein>